<feature type="coiled-coil region" evidence="10">
    <location>
        <begin position="19"/>
        <end position="53"/>
    </location>
</feature>
<dbReference type="InterPro" id="IPR044929">
    <property type="entry name" value="DNA/RNA_non-sp_Endonuclease_sf"/>
</dbReference>
<dbReference type="SMART" id="SM00477">
    <property type="entry name" value="NUC"/>
    <property type="match status" value="1"/>
</dbReference>
<feature type="binding site" evidence="9">
    <location>
        <position position="168"/>
    </location>
    <ligand>
        <name>Mg(2+)</name>
        <dbReference type="ChEBI" id="CHEBI:18420"/>
        <note>catalytic</note>
    </ligand>
</feature>
<keyword evidence="10" id="KW-0175">Coiled coil</keyword>
<dbReference type="KEGG" id="sgn:SGRA_1027"/>
<accession>H6L3B5</accession>
<evidence type="ECO:0000256" key="7">
    <source>
        <dbReference type="ARBA" id="ARBA00022842"/>
    </source>
</evidence>
<evidence type="ECO:0000256" key="10">
    <source>
        <dbReference type="SAM" id="Coils"/>
    </source>
</evidence>
<dbReference type="OrthoDB" id="9811262at2"/>
<dbReference type="GO" id="GO:0003676">
    <property type="term" value="F:nucleic acid binding"/>
    <property type="evidence" value="ECO:0007669"/>
    <property type="project" value="InterPro"/>
</dbReference>
<dbReference type="GO" id="GO:0046872">
    <property type="term" value="F:metal ion binding"/>
    <property type="evidence" value="ECO:0007669"/>
    <property type="project" value="UniProtKB-KW"/>
</dbReference>
<comment type="cofactor">
    <cofactor evidence="1">
        <name>Mg(2+)</name>
        <dbReference type="ChEBI" id="CHEBI:18420"/>
    </cofactor>
</comment>
<evidence type="ECO:0000256" key="5">
    <source>
        <dbReference type="ARBA" id="ARBA00022759"/>
    </source>
</evidence>
<organism evidence="13 14">
    <name type="scientific">Saprospira grandis (strain Lewin)</name>
    <dbReference type="NCBI Taxonomy" id="984262"/>
    <lineage>
        <taxon>Bacteria</taxon>
        <taxon>Pseudomonadati</taxon>
        <taxon>Bacteroidota</taxon>
        <taxon>Saprospiria</taxon>
        <taxon>Saprospirales</taxon>
        <taxon>Saprospiraceae</taxon>
        <taxon>Saprospira</taxon>
    </lineage>
</organism>
<keyword evidence="4 9" id="KW-0479">Metal-binding</keyword>
<dbReference type="InterPro" id="IPR001604">
    <property type="entry name" value="Endo_G_ENPP1-like_dom"/>
</dbReference>
<dbReference type="STRING" id="984262.SGRA_1027"/>
<keyword evidence="3" id="KW-0540">Nuclease</keyword>
<sequence length="410" mass="45947">MRQLISWAFILALPACLWSQDLGQELQKLEAQKQSLDEQKAALIEQIENVRLQKIRADLKKVGLPKNGVAGELVEHAAMILNYSEAHEQAAWVAHIIPPAVMEGNLSRTNDFRADELVSTGTAVKADYWYSGYDRGHLAPSADFRWSKTAISESYYYSNMSPQLPEFNREGWADLERWVRGAVFSHKRSMLVITGPILKEGLPQITQGPNKVSIPEAFFKVVLDLEAEQPKAIGFIMKNGSCNNPTISYAVSVDEVEAQTGLDFFSNLPEEEEKRLEAMKAPSSWEKTTEGRLADVPPLSNEELPKDCISTADAPVFMNQKACVCGTVVSTKKTKSGSVFINLDTKFPNQIFSVTIWGKDIKHFSYSPETELYGKQICVKGKITDYKGTPTMNITHEKKVEFMEEMPDKK</sequence>
<evidence type="ECO:0000313" key="13">
    <source>
        <dbReference type="EMBL" id="AFC23762.1"/>
    </source>
</evidence>
<dbReference type="RefSeq" id="WP_015691411.1">
    <property type="nucleotide sequence ID" value="NC_016940.1"/>
</dbReference>
<dbReference type="eggNOG" id="COG1864">
    <property type="taxonomic scope" value="Bacteria"/>
</dbReference>
<dbReference type="eggNOG" id="COG4085">
    <property type="taxonomic scope" value="Bacteria"/>
</dbReference>
<evidence type="ECO:0000256" key="3">
    <source>
        <dbReference type="ARBA" id="ARBA00022722"/>
    </source>
</evidence>
<protein>
    <submittedName>
        <fullName evidence="13">DNA/RNA non-specific endonuclease</fullName>
    </submittedName>
</protein>
<keyword evidence="6" id="KW-0378">Hydrolase</keyword>
<evidence type="ECO:0000313" key="14">
    <source>
        <dbReference type="Proteomes" id="UP000007519"/>
    </source>
</evidence>
<dbReference type="Gene3D" id="3.40.570.10">
    <property type="entry name" value="Extracellular Endonuclease, subunit A"/>
    <property type="match status" value="1"/>
</dbReference>
<evidence type="ECO:0000256" key="9">
    <source>
        <dbReference type="PIRSR" id="PIRSR640255-2"/>
    </source>
</evidence>
<keyword evidence="14" id="KW-1185">Reference proteome</keyword>
<dbReference type="PANTHER" id="PTHR13966:SF5">
    <property type="entry name" value="ENDONUCLEASE G, MITOCHONDRIAL"/>
    <property type="match status" value="1"/>
</dbReference>
<feature type="domain" description="DNA/RNA non-specific endonuclease/pyrophosphatase/phosphodiesterase" evidence="12">
    <location>
        <begin position="75"/>
        <end position="271"/>
    </location>
</feature>
<dbReference type="HOGENOM" id="CLU_670640_0_0_10"/>
<feature type="active site" description="Proton acceptor" evidence="8">
    <location>
        <position position="137"/>
    </location>
</feature>
<dbReference type="Pfam" id="PF01223">
    <property type="entry name" value="Endonuclease_NS"/>
    <property type="match status" value="1"/>
</dbReference>
<proteinExistence type="inferred from homology"/>
<dbReference type="InterPro" id="IPR020821">
    <property type="entry name" value="ENPP1-3/EXOG-like_nuc-like"/>
</dbReference>
<evidence type="ECO:0000259" key="11">
    <source>
        <dbReference type="SMART" id="SM00477"/>
    </source>
</evidence>
<dbReference type="PANTHER" id="PTHR13966">
    <property type="entry name" value="ENDONUCLEASE RELATED"/>
    <property type="match status" value="1"/>
</dbReference>
<gene>
    <name evidence="13" type="ordered locus">SGRA_1027</name>
</gene>
<dbReference type="AlphaFoldDB" id="H6L3B5"/>
<dbReference type="Proteomes" id="UP000007519">
    <property type="component" value="Chromosome"/>
</dbReference>
<keyword evidence="5 13" id="KW-0255">Endonuclease</keyword>
<evidence type="ECO:0000256" key="8">
    <source>
        <dbReference type="PIRSR" id="PIRSR640255-1"/>
    </source>
</evidence>
<dbReference type="GO" id="GO:0004519">
    <property type="term" value="F:endonuclease activity"/>
    <property type="evidence" value="ECO:0007669"/>
    <property type="project" value="UniProtKB-KW"/>
</dbReference>
<evidence type="ECO:0000256" key="6">
    <source>
        <dbReference type="ARBA" id="ARBA00022801"/>
    </source>
</evidence>
<dbReference type="PROSITE" id="PS01070">
    <property type="entry name" value="NUCLEASE_NON_SPEC"/>
    <property type="match status" value="1"/>
</dbReference>
<dbReference type="SUPFAM" id="SSF54060">
    <property type="entry name" value="His-Me finger endonucleases"/>
    <property type="match status" value="1"/>
</dbReference>
<evidence type="ECO:0000259" key="12">
    <source>
        <dbReference type="SMART" id="SM00892"/>
    </source>
</evidence>
<evidence type="ECO:0000256" key="2">
    <source>
        <dbReference type="ARBA" id="ARBA00010052"/>
    </source>
</evidence>
<reference evidence="13 14" key="1">
    <citation type="journal article" date="2012" name="Stand. Genomic Sci.">
        <title>Complete genome sequencing and analysis of Saprospira grandis str. Lewin, a predatory marine bacterium.</title>
        <authorList>
            <person name="Saw J.H."/>
            <person name="Yuryev A."/>
            <person name="Kanbe M."/>
            <person name="Hou S."/>
            <person name="Young A.G."/>
            <person name="Aizawa S."/>
            <person name="Alam M."/>
        </authorList>
    </citation>
    <scope>NUCLEOTIDE SEQUENCE [LARGE SCALE GENOMIC DNA]</scope>
    <source>
        <strain evidence="13 14">Lewin</strain>
    </source>
</reference>
<dbReference type="InterPro" id="IPR040255">
    <property type="entry name" value="Non-specific_endonuclease"/>
</dbReference>
<dbReference type="EMBL" id="CP002831">
    <property type="protein sequence ID" value="AFC23762.1"/>
    <property type="molecule type" value="Genomic_DNA"/>
</dbReference>
<dbReference type="CDD" id="cd00091">
    <property type="entry name" value="NUC"/>
    <property type="match status" value="1"/>
</dbReference>
<evidence type="ECO:0000256" key="1">
    <source>
        <dbReference type="ARBA" id="ARBA00001946"/>
    </source>
</evidence>
<comment type="similarity">
    <text evidence="2">Belongs to the DNA/RNA non-specific endonuclease family.</text>
</comment>
<dbReference type="GO" id="GO:0016787">
    <property type="term" value="F:hydrolase activity"/>
    <property type="evidence" value="ECO:0007669"/>
    <property type="project" value="UniProtKB-KW"/>
</dbReference>
<dbReference type="InterPro" id="IPR018524">
    <property type="entry name" value="DNA/RNA_endonuclease_AS"/>
</dbReference>
<dbReference type="SMART" id="SM00892">
    <property type="entry name" value="Endonuclease_NS"/>
    <property type="match status" value="1"/>
</dbReference>
<keyword evidence="7" id="KW-0460">Magnesium</keyword>
<feature type="domain" description="ENPP1-3/EXOG-like endonuclease/phosphodiesterase" evidence="11">
    <location>
        <begin position="76"/>
        <end position="271"/>
    </location>
</feature>
<name>H6L3B5_SAPGL</name>
<evidence type="ECO:0000256" key="4">
    <source>
        <dbReference type="ARBA" id="ARBA00022723"/>
    </source>
</evidence>
<dbReference type="InterPro" id="IPR044925">
    <property type="entry name" value="His-Me_finger_sf"/>
</dbReference>